<protein>
    <recommendedName>
        <fullName evidence="1">Putative auto-transporter adhesin head GIN domain-containing protein</fullName>
    </recommendedName>
</protein>
<evidence type="ECO:0000313" key="3">
    <source>
        <dbReference type="Proteomes" id="UP001501153"/>
    </source>
</evidence>
<evidence type="ECO:0000313" key="2">
    <source>
        <dbReference type="EMBL" id="GAA4349350.1"/>
    </source>
</evidence>
<feature type="domain" description="Putative auto-transporter adhesin head GIN" evidence="1">
    <location>
        <begin position="29"/>
        <end position="213"/>
    </location>
</feature>
<organism evidence="2 3">
    <name type="scientific">Hymenobacter saemangeumensis</name>
    <dbReference type="NCBI Taxonomy" id="1084522"/>
    <lineage>
        <taxon>Bacteria</taxon>
        <taxon>Pseudomonadati</taxon>
        <taxon>Bacteroidota</taxon>
        <taxon>Cytophagia</taxon>
        <taxon>Cytophagales</taxon>
        <taxon>Hymenobacteraceae</taxon>
        <taxon>Hymenobacter</taxon>
    </lineage>
</organism>
<sequence length="229" mass="25132">MGVSLLYALTGCSNGEVISRRYEVPHNLKTLNLYNNVDLKLVQDNGYYVEVRAGEKVVDDIKLEVEGTTLNVRNTSTYNWTRSYDTPREVTLHLPGIRSLYQRGYGTLSSAGPFAQDSTYLHLIGAGNISLDLQGAYLNADMFELGDITLRGQIEEAALRVGGNGRLFADGLQTRRCYFRSTRDSNGDAFVRASDIFGGRLAGTGTTYYAGPPRVTDIEVSGRGKAVAR</sequence>
<dbReference type="Pfam" id="PF10988">
    <property type="entry name" value="DUF2807"/>
    <property type="match status" value="1"/>
</dbReference>
<dbReference type="EMBL" id="BAABGZ010000010">
    <property type="protein sequence ID" value="GAA4349350.1"/>
    <property type="molecule type" value="Genomic_DNA"/>
</dbReference>
<gene>
    <name evidence="2" type="ORF">GCM10023185_06010</name>
</gene>
<proteinExistence type="predicted"/>
<dbReference type="Proteomes" id="UP001501153">
    <property type="component" value="Unassembled WGS sequence"/>
</dbReference>
<reference evidence="3" key="1">
    <citation type="journal article" date="2019" name="Int. J. Syst. Evol. Microbiol.">
        <title>The Global Catalogue of Microorganisms (GCM) 10K type strain sequencing project: providing services to taxonomists for standard genome sequencing and annotation.</title>
        <authorList>
            <consortium name="The Broad Institute Genomics Platform"/>
            <consortium name="The Broad Institute Genome Sequencing Center for Infectious Disease"/>
            <person name="Wu L."/>
            <person name="Ma J."/>
        </authorList>
    </citation>
    <scope>NUCLEOTIDE SEQUENCE [LARGE SCALE GENOMIC DNA]</scope>
    <source>
        <strain evidence="3">JCM 17923</strain>
    </source>
</reference>
<dbReference type="InterPro" id="IPR021255">
    <property type="entry name" value="DUF2807"/>
</dbReference>
<accession>A0ABP8I1W9</accession>
<dbReference type="Gene3D" id="2.160.20.120">
    <property type="match status" value="1"/>
</dbReference>
<keyword evidence="3" id="KW-1185">Reference proteome</keyword>
<evidence type="ECO:0000259" key="1">
    <source>
        <dbReference type="Pfam" id="PF10988"/>
    </source>
</evidence>
<name>A0ABP8I1W9_9BACT</name>
<comment type="caution">
    <text evidence="2">The sequence shown here is derived from an EMBL/GenBank/DDBJ whole genome shotgun (WGS) entry which is preliminary data.</text>
</comment>